<feature type="compositionally biased region" description="Gly residues" evidence="1">
    <location>
        <begin position="72"/>
        <end position="82"/>
    </location>
</feature>
<keyword evidence="2" id="KW-0732">Signal</keyword>
<feature type="region of interest" description="Disordered" evidence="1">
    <location>
        <begin position="133"/>
        <end position="154"/>
    </location>
</feature>
<comment type="caution">
    <text evidence="3">The sequence shown here is derived from an EMBL/GenBank/DDBJ whole genome shotgun (WGS) entry which is preliminary data.</text>
</comment>
<feature type="region of interest" description="Disordered" evidence="1">
    <location>
        <begin position="56"/>
        <end position="82"/>
    </location>
</feature>
<dbReference type="Proteomes" id="UP000324351">
    <property type="component" value="Unassembled WGS sequence"/>
</dbReference>
<reference evidence="3 4" key="1">
    <citation type="submission" date="2019-09" db="EMBL/GenBank/DDBJ databases">
        <title>Nocardioides panacisoli sp. nov., isolated from the soil of a ginseng field.</title>
        <authorList>
            <person name="Cho C."/>
        </authorList>
    </citation>
    <scope>NUCLEOTIDE SEQUENCE [LARGE SCALE GENOMIC DNA]</scope>
    <source>
        <strain evidence="3 4">BN140041</strain>
    </source>
</reference>
<reference evidence="3 4" key="2">
    <citation type="submission" date="2019-09" db="EMBL/GenBank/DDBJ databases">
        <authorList>
            <person name="Jin C."/>
        </authorList>
    </citation>
    <scope>NUCLEOTIDE SEQUENCE [LARGE SCALE GENOMIC DNA]</scope>
    <source>
        <strain evidence="3 4">BN140041</strain>
    </source>
</reference>
<dbReference type="PROSITE" id="PS51257">
    <property type="entry name" value="PROKAR_LIPOPROTEIN"/>
    <property type="match status" value="1"/>
</dbReference>
<sequence length="175" mass="18015">MVTRLRLLGSLFVVVTALSFSACGASDGGKGEPGAGDPAQDPDAAALAWAKCMRENGVDIPDPKPADDGKGGDVGLAPGLGGPMPGVDAEAFAAAKEACAEHAEGMGGVDGGGFTEEDKQRMVDFARCMREHGVDMPDPDFDGGDGEMGVEIDPNDSDFEAAQEACREFSFEETQ</sequence>
<name>A0A5B1MA20_9ACTN</name>
<dbReference type="EMBL" id="VUJW01000001">
    <property type="protein sequence ID" value="KAA1428767.1"/>
    <property type="molecule type" value="Genomic_DNA"/>
</dbReference>
<evidence type="ECO:0000313" key="4">
    <source>
        <dbReference type="Proteomes" id="UP000324351"/>
    </source>
</evidence>
<feature type="compositionally biased region" description="Acidic residues" evidence="1">
    <location>
        <begin position="137"/>
        <end position="154"/>
    </location>
</feature>
<feature type="chain" id="PRO_5022947336" evidence="2">
    <location>
        <begin position="26"/>
        <end position="175"/>
    </location>
</feature>
<feature type="compositionally biased region" description="Basic and acidic residues" evidence="1">
    <location>
        <begin position="56"/>
        <end position="71"/>
    </location>
</feature>
<protein>
    <submittedName>
        <fullName evidence="3">Uncharacterized protein</fullName>
    </submittedName>
</protein>
<evidence type="ECO:0000256" key="2">
    <source>
        <dbReference type="SAM" id="SignalP"/>
    </source>
</evidence>
<evidence type="ECO:0000313" key="3">
    <source>
        <dbReference type="EMBL" id="KAA1428767.1"/>
    </source>
</evidence>
<organism evidence="3 4">
    <name type="scientific">Nocardioides antri</name>
    <dbReference type="NCBI Taxonomy" id="2607659"/>
    <lineage>
        <taxon>Bacteria</taxon>
        <taxon>Bacillati</taxon>
        <taxon>Actinomycetota</taxon>
        <taxon>Actinomycetes</taxon>
        <taxon>Propionibacteriales</taxon>
        <taxon>Nocardioidaceae</taxon>
        <taxon>Nocardioides</taxon>
    </lineage>
</organism>
<proteinExistence type="predicted"/>
<feature type="signal peptide" evidence="2">
    <location>
        <begin position="1"/>
        <end position="25"/>
    </location>
</feature>
<gene>
    <name evidence="3" type="ORF">F0U47_00660</name>
</gene>
<accession>A0A5B1MA20</accession>
<dbReference type="AlphaFoldDB" id="A0A5B1MA20"/>
<dbReference type="RefSeq" id="WP_149748390.1">
    <property type="nucleotide sequence ID" value="NZ_VUJW01000001.1"/>
</dbReference>
<keyword evidence="4" id="KW-1185">Reference proteome</keyword>
<evidence type="ECO:0000256" key="1">
    <source>
        <dbReference type="SAM" id="MobiDB-lite"/>
    </source>
</evidence>